<reference evidence="2" key="1">
    <citation type="journal article" date="2012" name="Nature">
        <title>The oyster genome reveals stress adaptation and complexity of shell formation.</title>
        <authorList>
            <person name="Zhang G."/>
            <person name="Fang X."/>
            <person name="Guo X."/>
            <person name="Li L."/>
            <person name="Luo R."/>
            <person name="Xu F."/>
            <person name="Yang P."/>
            <person name="Zhang L."/>
            <person name="Wang X."/>
            <person name="Qi H."/>
            <person name="Xiong Z."/>
            <person name="Que H."/>
            <person name="Xie Y."/>
            <person name="Holland P.W."/>
            <person name="Paps J."/>
            <person name="Zhu Y."/>
            <person name="Wu F."/>
            <person name="Chen Y."/>
            <person name="Wang J."/>
            <person name="Peng C."/>
            <person name="Meng J."/>
            <person name="Yang L."/>
            <person name="Liu J."/>
            <person name="Wen B."/>
            <person name="Zhang N."/>
            <person name="Huang Z."/>
            <person name="Zhu Q."/>
            <person name="Feng Y."/>
            <person name="Mount A."/>
            <person name="Hedgecock D."/>
            <person name="Xu Z."/>
            <person name="Liu Y."/>
            <person name="Domazet-Loso T."/>
            <person name="Du Y."/>
            <person name="Sun X."/>
            <person name="Zhang S."/>
            <person name="Liu B."/>
            <person name="Cheng P."/>
            <person name="Jiang X."/>
            <person name="Li J."/>
            <person name="Fan D."/>
            <person name="Wang W."/>
            <person name="Fu W."/>
            <person name="Wang T."/>
            <person name="Wang B."/>
            <person name="Zhang J."/>
            <person name="Peng Z."/>
            <person name="Li Y."/>
            <person name="Li N."/>
            <person name="Wang J."/>
            <person name="Chen M."/>
            <person name="He Y."/>
            <person name="Tan F."/>
            <person name="Song X."/>
            <person name="Zheng Q."/>
            <person name="Huang R."/>
            <person name="Yang H."/>
            <person name="Du X."/>
            <person name="Chen L."/>
            <person name="Yang M."/>
            <person name="Gaffney P.M."/>
            <person name="Wang S."/>
            <person name="Luo L."/>
            <person name="She Z."/>
            <person name="Ming Y."/>
            <person name="Huang W."/>
            <person name="Zhang S."/>
            <person name="Huang B."/>
            <person name="Zhang Y."/>
            <person name="Qu T."/>
            <person name="Ni P."/>
            <person name="Miao G."/>
            <person name="Wang J."/>
            <person name="Wang Q."/>
            <person name="Steinberg C.E."/>
            <person name="Wang H."/>
            <person name="Li N."/>
            <person name="Qian L."/>
            <person name="Zhang G."/>
            <person name="Li Y."/>
            <person name="Yang H."/>
            <person name="Liu X."/>
            <person name="Wang J."/>
            <person name="Yin Y."/>
            <person name="Wang J."/>
        </authorList>
    </citation>
    <scope>NUCLEOTIDE SEQUENCE [LARGE SCALE GENOMIC DNA]</scope>
    <source>
        <strain evidence="2">05x7-T-G4-1.051#20</strain>
    </source>
</reference>
<sequence length="98" mass="11153">MILQKLEAMDKRLGDVEKEVKRTNPKDQIPTRCDQNNTRNYNGTGDRGQAGRGYHHYGRGQGQYIGGYRGGYRGGDTYGQSYLNKGGYGGYRDNRRRD</sequence>
<dbReference type="InParanoid" id="K1PIW4"/>
<dbReference type="HOGENOM" id="CLU_2348703_0_0_1"/>
<dbReference type="AlphaFoldDB" id="K1PIW4"/>
<feature type="region of interest" description="Disordered" evidence="1">
    <location>
        <begin position="16"/>
        <end position="56"/>
    </location>
</feature>
<feature type="compositionally biased region" description="Basic and acidic residues" evidence="1">
    <location>
        <begin position="16"/>
        <end position="25"/>
    </location>
</feature>
<dbReference type="EMBL" id="JH818410">
    <property type="protein sequence ID" value="EKC23922.1"/>
    <property type="molecule type" value="Genomic_DNA"/>
</dbReference>
<proteinExistence type="predicted"/>
<gene>
    <name evidence="2" type="ORF">CGI_10003460</name>
</gene>
<evidence type="ECO:0000256" key="1">
    <source>
        <dbReference type="SAM" id="MobiDB-lite"/>
    </source>
</evidence>
<evidence type="ECO:0000313" key="2">
    <source>
        <dbReference type="EMBL" id="EKC23922.1"/>
    </source>
</evidence>
<name>K1PIW4_MAGGI</name>
<accession>K1PIW4</accession>
<feature type="compositionally biased region" description="Polar residues" evidence="1">
    <location>
        <begin position="33"/>
        <end position="43"/>
    </location>
</feature>
<organism evidence="2">
    <name type="scientific">Magallana gigas</name>
    <name type="common">Pacific oyster</name>
    <name type="synonym">Crassostrea gigas</name>
    <dbReference type="NCBI Taxonomy" id="29159"/>
    <lineage>
        <taxon>Eukaryota</taxon>
        <taxon>Metazoa</taxon>
        <taxon>Spiralia</taxon>
        <taxon>Lophotrochozoa</taxon>
        <taxon>Mollusca</taxon>
        <taxon>Bivalvia</taxon>
        <taxon>Autobranchia</taxon>
        <taxon>Pteriomorphia</taxon>
        <taxon>Ostreida</taxon>
        <taxon>Ostreoidea</taxon>
        <taxon>Ostreidae</taxon>
        <taxon>Magallana</taxon>
    </lineage>
</organism>
<feature type="region of interest" description="Disordered" evidence="1">
    <location>
        <begin position="79"/>
        <end position="98"/>
    </location>
</feature>
<protein>
    <submittedName>
        <fullName evidence="2">Uncharacterized protein</fullName>
    </submittedName>
</protein>